<evidence type="ECO:0000313" key="3">
    <source>
        <dbReference type="Proteomes" id="UP000054363"/>
    </source>
</evidence>
<name>A0A094ITW0_9GAMM</name>
<dbReference type="EMBL" id="JPER01000002">
    <property type="protein sequence ID" value="KFZ31110.1"/>
    <property type="molecule type" value="Genomic_DNA"/>
</dbReference>
<protein>
    <recommendedName>
        <fullName evidence="4">Lipoprotein</fullName>
    </recommendedName>
</protein>
<accession>A0A094ITW0</accession>
<dbReference type="eggNOG" id="ENOG502ZUI9">
    <property type="taxonomic scope" value="Bacteria"/>
</dbReference>
<evidence type="ECO:0000256" key="1">
    <source>
        <dbReference type="SAM" id="SignalP"/>
    </source>
</evidence>
<sequence length="89" mass="9565">MKQLLLAACGALLIAGCANTSEEDIGSGYTRIVNDEGEVTHICSNEHVVGTNFKKRICRSTADIENDREDGRGFVEAYQRSGMTGPTGN</sequence>
<reference evidence="2 3" key="1">
    <citation type="submission" date="2014-06" db="EMBL/GenBank/DDBJ databases">
        <title>The draft genome sequence of Idiomarina salinarum ISL-52.</title>
        <authorList>
            <person name="Du J."/>
            <person name="Shao Z."/>
        </authorList>
    </citation>
    <scope>NUCLEOTIDE SEQUENCE [LARGE SCALE GENOMIC DNA]</scope>
    <source>
        <strain evidence="2 3">ISL-52</strain>
    </source>
</reference>
<evidence type="ECO:0008006" key="4">
    <source>
        <dbReference type="Google" id="ProtNLM"/>
    </source>
</evidence>
<keyword evidence="1" id="KW-0732">Signal</keyword>
<dbReference type="STRING" id="435908.IDSA_06430"/>
<dbReference type="Proteomes" id="UP000054363">
    <property type="component" value="Unassembled WGS sequence"/>
</dbReference>
<feature type="signal peptide" evidence="1">
    <location>
        <begin position="1"/>
        <end position="20"/>
    </location>
</feature>
<keyword evidence="3" id="KW-1185">Reference proteome</keyword>
<organism evidence="2 3">
    <name type="scientific">Pseudidiomarina salinarum</name>
    <dbReference type="NCBI Taxonomy" id="435908"/>
    <lineage>
        <taxon>Bacteria</taxon>
        <taxon>Pseudomonadati</taxon>
        <taxon>Pseudomonadota</taxon>
        <taxon>Gammaproteobacteria</taxon>
        <taxon>Alteromonadales</taxon>
        <taxon>Idiomarinaceae</taxon>
        <taxon>Pseudidiomarina</taxon>
    </lineage>
</organism>
<dbReference type="OrthoDB" id="6241253at2"/>
<feature type="chain" id="PRO_5001900314" description="Lipoprotein" evidence="1">
    <location>
        <begin position="21"/>
        <end position="89"/>
    </location>
</feature>
<dbReference type="PROSITE" id="PS51257">
    <property type="entry name" value="PROKAR_LIPOPROTEIN"/>
    <property type="match status" value="1"/>
</dbReference>
<dbReference type="RefSeq" id="WP_034775167.1">
    <property type="nucleotide sequence ID" value="NZ_JPER01000002.1"/>
</dbReference>
<proteinExistence type="predicted"/>
<evidence type="ECO:0000313" key="2">
    <source>
        <dbReference type="EMBL" id="KFZ31110.1"/>
    </source>
</evidence>
<dbReference type="AlphaFoldDB" id="A0A094ITW0"/>
<gene>
    <name evidence="2" type="ORF">IDSA_06430</name>
</gene>
<comment type="caution">
    <text evidence="2">The sequence shown here is derived from an EMBL/GenBank/DDBJ whole genome shotgun (WGS) entry which is preliminary data.</text>
</comment>